<protein>
    <submittedName>
        <fullName evidence="2">Uncharacterized protein</fullName>
    </submittedName>
</protein>
<gene>
    <name evidence="2" type="ORF">WH91_03230</name>
</gene>
<organism evidence="2 3">
    <name type="scientific">Devosia psychrophila</name>
    <dbReference type="NCBI Taxonomy" id="728005"/>
    <lineage>
        <taxon>Bacteria</taxon>
        <taxon>Pseudomonadati</taxon>
        <taxon>Pseudomonadota</taxon>
        <taxon>Alphaproteobacteria</taxon>
        <taxon>Hyphomicrobiales</taxon>
        <taxon>Devosiaceae</taxon>
        <taxon>Devosia</taxon>
    </lineage>
</organism>
<reference evidence="2 3" key="1">
    <citation type="submission" date="2015-03" db="EMBL/GenBank/DDBJ databases">
        <authorList>
            <person name="Lepp D."/>
            <person name="Hassan Y.I."/>
            <person name="Li X.-Z."/>
            <person name="Zhou T."/>
        </authorList>
    </citation>
    <scope>NUCLEOTIDE SEQUENCE [LARGE SCALE GENOMIC DNA]</scope>
    <source>
        <strain evidence="2 3">Cr7-05</strain>
    </source>
</reference>
<feature type="transmembrane region" description="Helical" evidence="1">
    <location>
        <begin position="12"/>
        <end position="33"/>
    </location>
</feature>
<accession>A0ABR5E233</accession>
<dbReference type="EMBL" id="LAPV01000037">
    <property type="protein sequence ID" value="KKC34380.1"/>
    <property type="molecule type" value="Genomic_DNA"/>
</dbReference>
<comment type="caution">
    <text evidence="2">The sequence shown here is derived from an EMBL/GenBank/DDBJ whole genome shotgun (WGS) entry which is preliminary data.</text>
</comment>
<keyword evidence="1" id="KW-1133">Transmembrane helix</keyword>
<keyword evidence="3" id="KW-1185">Reference proteome</keyword>
<feature type="transmembrane region" description="Helical" evidence="1">
    <location>
        <begin position="66"/>
        <end position="85"/>
    </location>
</feature>
<feature type="non-terminal residue" evidence="2">
    <location>
        <position position="124"/>
    </location>
</feature>
<evidence type="ECO:0000313" key="2">
    <source>
        <dbReference type="EMBL" id="KKC34380.1"/>
    </source>
</evidence>
<sequence>MARPWSPSSTLLALGGAFVACIGVYFILLRPSLLPEDIRYMGLTTAEVTGTGPRLEAWLAQVFRVFGGYALATGLLTLTLAATAFRERRPVAVAGAFLGGAASTGLMPWVHFAIGAAFNCTGLI</sequence>
<name>A0ABR5E233_9HYPH</name>
<dbReference type="Proteomes" id="UP000033519">
    <property type="component" value="Unassembled WGS sequence"/>
</dbReference>
<evidence type="ECO:0000256" key="1">
    <source>
        <dbReference type="SAM" id="Phobius"/>
    </source>
</evidence>
<proteinExistence type="predicted"/>
<keyword evidence="1" id="KW-0812">Transmembrane</keyword>
<keyword evidence="1" id="KW-0472">Membrane</keyword>
<dbReference type="PROSITE" id="PS51257">
    <property type="entry name" value="PROKAR_LIPOPROTEIN"/>
    <property type="match status" value="1"/>
</dbReference>
<feature type="transmembrane region" description="Helical" evidence="1">
    <location>
        <begin position="92"/>
        <end position="118"/>
    </location>
</feature>
<evidence type="ECO:0000313" key="3">
    <source>
        <dbReference type="Proteomes" id="UP000033519"/>
    </source>
</evidence>